<protein>
    <submittedName>
        <fullName evidence="1">Uncharacterized protein</fullName>
    </submittedName>
</protein>
<dbReference type="EMBL" id="LAZR01064216">
    <property type="protein sequence ID" value="KKK57960.1"/>
    <property type="molecule type" value="Genomic_DNA"/>
</dbReference>
<proteinExistence type="predicted"/>
<organism evidence="1">
    <name type="scientific">marine sediment metagenome</name>
    <dbReference type="NCBI Taxonomy" id="412755"/>
    <lineage>
        <taxon>unclassified sequences</taxon>
        <taxon>metagenomes</taxon>
        <taxon>ecological metagenomes</taxon>
    </lineage>
</organism>
<comment type="caution">
    <text evidence="1">The sequence shown here is derived from an EMBL/GenBank/DDBJ whole genome shotgun (WGS) entry which is preliminary data.</text>
</comment>
<name>A0A0F8XAI4_9ZZZZ</name>
<reference evidence="1" key="1">
    <citation type="journal article" date="2015" name="Nature">
        <title>Complex archaea that bridge the gap between prokaryotes and eukaryotes.</title>
        <authorList>
            <person name="Spang A."/>
            <person name="Saw J.H."/>
            <person name="Jorgensen S.L."/>
            <person name="Zaremba-Niedzwiedzka K."/>
            <person name="Martijn J."/>
            <person name="Lind A.E."/>
            <person name="van Eijk R."/>
            <person name="Schleper C."/>
            <person name="Guy L."/>
            <person name="Ettema T.J."/>
        </authorList>
    </citation>
    <scope>NUCLEOTIDE SEQUENCE</scope>
</reference>
<feature type="non-terminal residue" evidence="1">
    <location>
        <position position="1"/>
    </location>
</feature>
<gene>
    <name evidence="1" type="ORF">LCGC14_3049230</name>
</gene>
<sequence length="223" mass="25029">VWAYTAHNGTLGGRFRGTEKDTTMPIKWAACVWTEGRLRKRGYAALLAPRPSIWCTLSRTRHWDRSPLVVIRHLSEEAIQRGHDGLGDFGAENFPIEYPKRKGRFFNLGAGRGTGGGNNASTRALLAPGPDGPVATERFEMFREGTELSEALLYLEKALQEKRIDGELARKVDSYLDRRSEIFIRDWYSRGTAFINRWSIAGQFESDAKLLELAGEVAAVSVR</sequence>
<dbReference type="AlphaFoldDB" id="A0A0F8XAI4"/>
<accession>A0A0F8XAI4</accession>
<evidence type="ECO:0000313" key="1">
    <source>
        <dbReference type="EMBL" id="KKK57960.1"/>
    </source>
</evidence>